<sequence>MDQQQRTWLLKMIEDARGLVTQERKNLKLKLEKLYGEKDEKVSQIKFEGKEFEAAVSEKYRTMVIEMEWRKRNKARVESEQEKKQHLKQKELEGEIKKRKKQEADWEKNRDARVASWRDFKNKKARVKK</sequence>
<name>A0A1R1PKK1_ZANCU</name>
<protein>
    <submittedName>
        <fullName evidence="2">Uncharacterized protein</fullName>
    </submittedName>
</protein>
<proteinExistence type="predicted"/>
<feature type="region of interest" description="Disordered" evidence="1">
    <location>
        <begin position="73"/>
        <end position="110"/>
    </location>
</feature>
<dbReference type="OrthoDB" id="342454at2759"/>
<comment type="caution">
    <text evidence="2">The sequence shown here is derived from an EMBL/GenBank/DDBJ whole genome shotgun (WGS) entry which is preliminary data.</text>
</comment>
<organism evidence="2 3">
    <name type="scientific">Zancudomyces culisetae</name>
    <name type="common">Gut fungus</name>
    <name type="synonym">Smittium culisetae</name>
    <dbReference type="NCBI Taxonomy" id="1213189"/>
    <lineage>
        <taxon>Eukaryota</taxon>
        <taxon>Fungi</taxon>
        <taxon>Fungi incertae sedis</taxon>
        <taxon>Zoopagomycota</taxon>
        <taxon>Kickxellomycotina</taxon>
        <taxon>Harpellomycetes</taxon>
        <taxon>Harpellales</taxon>
        <taxon>Legeriomycetaceae</taxon>
        <taxon>Zancudomyces</taxon>
    </lineage>
</organism>
<dbReference type="AlphaFoldDB" id="A0A1R1PKK1"/>
<dbReference type="Proteomes" id="UP000188320">
    <property type="component" value="Unassembled WGS sequence"/>
</dbReference>
<accession>A0A1R1PKK1</accession>
<evidence type="ECO:0000313" key="2">
    <source>
        <dbReference type="EMBL" id="OMH81484.1"/>
    </source>
</evidence>
<evidence type="ECO:0000313" key="3">
    <source>
        <dbReference type="Proteomes" id="UP000188320"/>
    </source>
</evidence>
<dbReference type="EMBL" id="LSSK01000890">
    <property type="protein sequence ID" value="OMH81484.1"/>
    <property type="molecule type" value="Genomic_DNA"/>
</dbReference>
<reference evidence="3" key="1">
    <citation type="submission" date="2017-01" db="EMBL/GenBank/DDBJ databases">
        <authorList>
            <person name="Wang Y."/>
            <person name="White M."/>
            <person name="Kvist S."/>
            <person name="Moncalvo J.-M."/>
        </authorList>
    </citation>
    <scope>NUCLEOTIDE SEQUENCE [LARGE SCALE GENOMIC DNA]</scope>
    <source>
        <strain evidence="3">COL-18-3</strain>
    </source>
</reference>
<keyword evidence="3" id="KW-1185">Reference proteome</keyword>
<evidence type="ECO:0000256" key="1">
    <source>
        <dbReference type="SAM" id="MobiDB-lite"/>
    </source>
</evidence>
<gene>
    <name evidence="2" type="ORF">AX774_g5060</name>
</gene>